<dbReference type="SUPFAM" id="SSF46955">
    <property type="entry name" value="Putative DNA-binding domain"/>
    <property type="match status" value="1"/>
</dbReference>
<evidence type="ECO:0000313" key="4">
    <source>
        <dbReference type="Proteomes" id="UP000252586"/>
    </source>
</evidence>
<feature type="domain" description="HTH merR-type" evidence="2">
    <location>
        <begin position="38"/>
        <end position="107"/>
    </location>
</feature>
<dbReference type="InterPro" id="IPR009061">
    <property type="entry name" value="DNA-bd_dom_put_sf"/>
</dbReference>
<reference evidence="3 4" key="1">
    <citation type="submission" date="2018-06" db="EMBL/GenBank/DDBJ databases">
        <title>Genomic Encyclopedia of Type Strains, Phase IV (KMG-IV): sequencing the most valuable type-strain genomes for metagenomic binning, comparative biology and taxonomic classification.</title>
        <authorList>
            <person name="Goeker M."/>
        </authorList>
    </citation>
    <scope>NUCLEOTIDE SEQUENCE [LARGE SCALE GENOMIC DNA]</scope>
    <source>
        <strain evidence="3 4">DSM 44599</strain>
    </source>
</reference>
<dbReference type="PROSITE" id="PS50937">
    <property type="entry name" value="HTH_MERR_2"/>
    <property type="match status" value="1"/>
</dbReference>
<dbReference type="Gene3D" id="3.40.50.280">
    <property type="entry name" value="Cobalamin-binding domain"/>
    <property type="match status" value="1"/>
</dbReference>
<evidence type="ECO:0000259" key="2">
    <source>
        <dbReference type="PROSITE" id="PS50937"/>
    </source>
</evidence>
<dbReference type="GO" id="GO:0003677">
    <property type="term" value="F:DNA binding"/>
    <property type="evidence" value="ECO:0007669"/>
    <property type="project" value="UniProtKB-KW"/>
</dbReference>
<keyword evidence="3" id="KW-0238">DNA-binding</keyword>
<sequence>MTVGRTQRTAGRVARPAGGTGQNEAMPAGSTHASDTAGYTVRAVADRLGIPTATLRSWNRRYDIGPAQDRPGRHRLYTEADIALLERMVELVRGGVSPAGAASAARGPAIALGDRVTLLTAAFTLETSTVSTQLESHIRTYGVVDTWERLCRPAFAEIVERQGGGEGCIDVEHLLSWCIVAAVQRTNPPVGPARAVLACTSGETHSLPLEVLRAALAERDVGARMLGADVPTAALVDALARDTATPLPVLLWSQRESTALSSALRACLAAGSRVLVGGPGWDEVILPGEVEAVPSLAAAVDRLG</sequence>
<dbReference type="Pfam" id="PF13411">
    <property type="entry name" value="MerR_1"/>
    <property type="match status" value="1"/>
</dbReference>
<dbReference type="STRING" id="1210090.GCA_001613185_00552"/>
<evidence type="ECO:0000313" key="3">
    <source>
        <dbReference type="EMBL" id="RBO91679.1"/>
    </source>
</evidence>
<dbReference type="Gene3D" id="1.10.1240.10">
    <property type="entry name" value="Methionine synthase domain"/>
    <property type="match status" value="1"/>
</dbReference>
<gene>
    <name evidence="3" type="ORF">DFR74_104385</name>
</gene>
<evidence type="ECO:0000256" key="1">
    <source>
        <dbReference type="SAM" id="MobiDB-lite"/>
    </source>
</evidence>
<protein>
    <submittedName>
        <fullName evidence="3">DNA-binding transcriptional MerR regulator</fullName>
    </submittedName>
</protein>
<accession>A0A366DQD1</accession>
<dbReference type="InterPro" id="IPR036594">
    <property type="entry name" value="Meth_synthase_dom"/>
</dbReference>
<dbReference type="Proteomes" id="UP000252586">
    <property type="component" value="Unassembled WGS sequence"/>
</dbReference>
<proteinExistence type="predicted"/>
<comment type="caution">
    <text evidence="3">The sequence shown here is derived from an EMBL/GenBank/DDBJ whole genome shotgun (WGS) entry which is preliminary data.</text>
</comment>
<organism evidence="3 4">
    <name type="scientific">Nocardia puris</name>
    <dbReference type="NCBI Taxonomy" id="208602"/>
    <lineage>
        <taxon>Bacteria</taxon>
        <taxon>Bacillati</taxon>
        <taxon>Actinomycetota</taxon>
        <taxon>Actinomycetes</taxon>
        <taxon>Mycobacteriales</taxon>
        <taxon>Nocardiaceae</taxon>
        <taxon>Nocardia</taxon>
    </lineage>
</organism>
<dbReference type="GO" id="GO:0006355">
    <property type="term" value="P:regulation of DNA-templated transcription"/>
    <property type="evidence" value="ECO:0007669"/>
    <property type="project" value="InterPro"/>
</dbReference>
<dbReference type="EMBL" id="QNRE01000004">
    <property type="protein sequence ID" value="RBO91679.1"/>
    <property type="molecule type" value="Genomic_DNA"/>
</dbReference>
<feature type="region of interest" description="Disordered" evidence="1">
    <location>
        <begin position="1"/>
        <end position="34"/>
    </location>
</feature>
<dbReference type="SMART" id="SM00422">
    <property type="entry name" value="HTH_MERR"/>
    <property type="match status" value="1"/>
</dbReference>
<dbReference type="Gene3D" id="1.10.1660.10">
    <property type="match status" value="1"/>
</dbReference>
<dbReference type="InterPro" id="IPR000551">
    <property type="entry name" value="MerR-type_HTH_dom"/>
</dbReference>
<name>A0A366DQD1_9NOCA</name>
<keyword evidence="4" id="KW-1185">Reference proteome</keyword>
<dbReference type="AlphaFoldDB" id="A0A366DQD1"/>